<gene>
    <name evidence="2" type="ORF">LSTR_LSTR004740</name>
</gene>
<organism evidence="2 3">
    <name type="scientific">Laodelphax striatellus</name>
    <name type="common">Small brown planthopper</name>
    <name type="synonym">Delphax striatella</name>
    <dbReference type="NCBI Taxonomy" id="195883"/>
    <lineage>
        <taxon>Eukaryota</taxon>
        <taxon>Metazoa</taxon>
        <taxon>Ecdysozoa</taxon>
        <taxon>Arthropoda</taxon>
        <taxon>Hexapoda</taxon>
        <taxon>Insecta</taxon>
        <taxon>Pterygota</taxon>
        <taxon>Neoptera</taxon>
        <taxon>Paraneoptera</taxon>
        <taxon>Hemiptera</taxon>
        <taxon>Auchenorrhyncha</taxon>
        <taxon>Fulgoroidea</taxon>
        <taxon>Delphacidae</taxon>
        <taxon>Criomorphinae</taxon>
        <taxon>Laodelphax</taxon>
    </lineage>
</organism>
<dbReference type="InParanoid" id="A0A482XK35"/>
<evidence type="ECO:0000313" key="3">
    <source>
        <dbReference type="Proteomes" id="UP000291343"/>
    </source>
</evidence>
<evidence type="ECO:0000256" key="1">
    <source>
        <dbReference type="SAM" id="MobiDB-lite"/>
    </source>
</evidence>
<reference evidence="2 3" key="1">
    <citation type="journal article" date="2017" name="Gigascience">
        <title>Genome sequence of the small brown planthopper, Laodelphax striatellus.</title>
        <authorList>
            <person name="Zhu J."/>
            <person name="Jiang F."/>
            <person name="Wang X."/>
            <person name="Yang P."/>
            <person name="Bao Y."/>
            <person name="Zhao W."/>
            <person name="Wang W."/>
            <person name="Lu H."/>
            <person name="Wang Q."/>
            <person name="Cui N."/>
            <person name="Li J."/>
            <person name="Chen X."/>
            <person name="Luo L."/>
            <person name="Yu J."/>
            <person name="Kang L."/>
            <person name="Cui F."/>
        </authorList>
    </citation>
    <scope>NUCLEOTIDE SEQUENCE [LARGE SCALE GENOMIC DNA]</scope>
    <source>
        <strain evidence="2">Lst14</strain>
    </source>
</reference>
<proteinExistence type="predicted"/>
<accession>A0A482XK35</accession>
<sequence length="75" mass="8288">MFTPLECAGGRESLVDASVTRWRRHWRLQLATSSENETKLFASKVKLAPPPKATTESRLPTVRSNNAAQEAASAY</sequence>
<dbReference type="EMBL" id="QKKF02007188">
    <property type="protein sequence ID" value="RZF46027.1"/>
    <property type="molecule type" value="Genomic_DNA"/>
</dbReference>
<protein>
    <submittedName>
        <fullName evidence="2">Uncharacterized protein</fullName>
    </submittedName>
</protein>
<evidence type="ECO:0000313" key="2">
    <source>
        <dbReference type="EMBL" id="RZF46027.1"/>
    </source>
</evidence>
<keyword evidence="3" id="KW-1185">Reference proteome</keyword>
<dbReference type="Proteomes" id="UP000291343">
    <property type="component" value="Unassembled WGS sequence"/>
</dbReference>
<feature type="compositionally biased region" description="Polar residues" evidence="1">
    <location>
        <begin position="54"/>
        <end position="68"/>
    </location>
</feature>
<name>A0A482XK35_LAOST</name>
<feature type="region of interest" description="Disordered" evidence="1">
    <location>
        <begin position="49"/>
        <end position="75"/>
    </location>
</feature>
<comment type="caution">
    <text evidence="2">The sequence shown here is derived from an EMBL/GenBank/DDBJ whole genome shotgun (WGS) entry which is preliminary data.</text>
</comment>
<dbReference type="AlphaFoldDB" id="A0A482XK35"/>